<feature type="domain" description="Tn3 transposase DDE" evidence="5">
    <location>
        <begin position="594"/>
        <end position="984"/>
    </location>
</feature>
<dbReference type="AlphaFoldDB" id="A0A368ZTY1"/>
<dbReference type="GO" id="GO:0004803">
    <property type="term" value="F:transposase activity"/>
    <property type="evidence" value="ECO:0007669"/>
    <property type="project" value="InterPro"/>
</dbReference>
<name>A0A368ZTY1_9GAMM</name>
<proteinExistence type="inferred from homology"/>
<dbReference type="InterPro" id="IPR002513">
    <property type="entry name" value="Tn3_Tnp_DDE_dom"/>
</dbReference>
<evidence type="ECO:0000256" key="2">
    <source>
        <dbReference type="ARBA" id="ARBA00022578"/>
    </source>
</evidence>
<keyword evidence="3" id="KW-0238">DNA-binding</keyword>
<keyword evidence="4" id="KW-0233">DNA recombination</keyword>
<comment type="similarity">
    <text evidence="1">Belongs to the transposase 7 family.</text>
</comment>
<dbReference type="EMBL" id="QPJQ01000028">
    <property type="protein sequence ID" value="RCW98271.1"/>
    <property type="molecule type" value="Genomic_DNA"/>
</dbReference>
<dbReference type="InterPro" id="IPR025296">
    <property type="entry name" value="DUF4158"/>
</dbReference>
<evidence type="ECO:0000259" key="5">
    <source>
        <dbReference type="Pfam" id="PF01526"/>
    </source>
</evidence>
<dbReference type="Pfam" id="PF01526">
    <property type="entry name" value="DDE_Tnp_Tn3"/>
    <property type="match status" value="1"/>
</dbReference>
<dbReference type="Pfam" id="PF13700">
    <property type="entry name" value="DUF4158"/>
    <property type="match status" value="1"/>
</dbReference>
<gene>
    <name evidence="7" type="ORF">DFP77_1287</name>
</gene>
<evidence type="ECO:0000256" key="4">
    <source>
        <dbReference type="ARBA" id="ARBA00023172"/>
    </source>
</evidence>
<dbReference type="InterPro" id="IPR047653">
    <property type="entry name" value="Tn3-like_transpos"/>
</dbReference>
<evidence type="ECO:0000256" key="1">
    <source>
        <dbReference type="ARBA" id="ARBA00009402"/>
    </source>
</evidence>
<sequence length="1011" mass="116874">MIRLFGPQMKPSRKRLTILHQPEIQDLFGPPKLTVEEKRLYFALNDPEIEAFHSIRDRQQRCYFVLLLGYFKVKPVMLSLGYSDVQDDLAFIASEYFPGTKPKRKNLTKSQRSRLYQRILGLLDYRLYNNDCRSSLIAHAGKTALASIDARYLFDSCSDYLAQNRIAIPKYYLLQELISSTINNERQRLSEVLKNSMSVSLVSSLDSLLSTEASTTLSEIRKSAKNFSTSELEKELKIHQRIEPFISDIDEVVQRLGLSLSNLKHFASLVEYYTVTKLRRFERVVRYLYLTCYLHVRHRQVVEHMADAFVYHCRKLKENGKAYAKDAAYREWHEAAGNVSKASDLLRFFIDDSIDESVPFGEIRQKAAGLIRPQDIESLCLYLSDQKRSLGHYTWEYYDQQRELIEKTLRPIFLSLQFQASERTRALGLQIKQSQLDLQEYGTVKDADRRLIKPRHQHFVLQGGALNPYRYEVLLYLLIPGKLDGHLYIPKSLKHRCLSDDLVNDKAWKQRKKLMQESLLSRITTPPNKLMQALEKELMDKLAHVGERIQNGDNQNVVLRSRTGKTQWRLPSTGVKRMLNNPFFEQLKQVNVADLLRFVDEETQFLADFEHVRQVQSKQVVNPNNLIAAIIANGTNYGLYRMAHISDRSYEELRSTQANYLRMETLNQANDTISNAIAKLEIFKYYNIQEGALHASVDGQKFESRLHTFKTRFSSKYFGTNKGVSAMTLVANHVPINARVIGANEHESHYVFDLLFNNTSDIKPDILSTDTHGVNHVNFALLDLFGYTFAPRYAQFSRVIEDLFSINYHDNEKPMLSLKKPIRAGLIVQEWETIQRIVISLQQKTTTQASLTRKLSTYSKNHPLLQALTEYDRMIKAMYILEYIDDASLRSYVQRALNRGEAYHQLRRAVASVNGNRFRGSSDQEIDIWNECARLLTNAIIYFNSLILSKLLGHFTATGDKEKLELVKQVSPVAWLNVNLNGTYSFSFEQNMINMEEVLSPLTDGNQEVEK</sequence>
<organism evidence="7 8">
    <name type="scientific">Marinomonas foliarum</name>
    <dbReference type="NCBI Taxonomy" id="491950"/>
    <lineage>
        <taxon>Bacteria</taxon>
        <taxon>Pseudomonadati</taxon>
        <taxon>Pseudomonadota</taxon>
        <taxon>Gammaproteobacteria</taxon>
        <taxon>Oceanospirillales</taxon>
        <taxon>Oceanospirillaceae</taxon>
        <taxon>Marinomonas</taxon>
    </lineage>
</organism>
<protein>
    <submittedName>
        <fullName evidence="7">TnpA family transposase</fullName>
    </submittedName>
</protein>
<feature type="domain" description="DUF4158" evidence="6">
    <location>
        <begin position="18"/>
        <end position="180"/>
    </location>
</feature>
<dbReference type="GO" id="GO:0003677">
    <property type="term" value="F:DNA binding"/>
    <property type="evidence" value="ECO:0007669"/>
    <property type="project" value="UniProtKB-KW"/>
</dbReference>
<evidence type="ECO:0000313" key="8">
    <source>
        <dbReference type="Proteomes" id="UP000253506"/>
    </source>
</evidence>
<dbReference type="NCBIfam" id="NF033527">
    <property type="entry name" value="transpos_Tn3"/>
    <property type="match status" value="1"/>
</dbReference>
<comment type="caution">
    <text evidence="7">The sequence shown here is derived from an EMBL/GenBank/DDBJ whole genome shotgun (WGS) entry which is preliminary data.</text>
</comment>
<reference evidence="7 8" key="1">
    <citation type="submission" date="2018-07" db="EMBL/GenBank/DDBJ databases">
        <title>Genomic Encyclopedia of Type Strains, Phase III (KMG-III): the genomes of soil and plant-associated and newly described type strains.</title>
        <authorList>
            <person name="Whitman W."/>
        </authorList>
    </citation>
    <scope>NUCLEOTIDE SEQUENCE [LARGE SCALE GENOMIC DNA]</scope>
    <source>
        <strain evidence="7 8">CECT 7731</strain>
    </source>
</reference>
<dbReference type="Proteomes" id="UP000253506">
    <property type="component" value="Unassembled WGS sequence"/>
</dbReference>
<accession>A0A368ZTY1</accession>
<keyword evidence="2" id="KW-0815">Transposition</keyword>
<evidence type="ECO:0000313" key="7">
    <source>
        <dbReference type="EMBL" id="RCW98271.1"/>
    </source>
</evidence>
<evidence type="ECO:0000256" key="3">
    <source>
        <dbReference type="ARBA" id="ARBA00023125"/>
    </source>
</evidence>
<dbReference type="GO" id="GO:0006313">
    <property type="term" value="P:DNA transposition"/>
    <property type="evidence" value="ECO:0007669"/>
    <property type="project" value="InterPro"/>
</dbReference>
<evidence type="ECO:0000259" key="6">
    <source>
        <dbReference type="Pfam" id="PF13700"/>
    </source>
</evidence>